<dbReference type="NCBIfam" id="TIGR00258">
    <property type="entry name" value="inosine/xanthosine triphosphatase"/>
    <property type="match status" value="1"/>
</dbReference>
<dbReference type="SUPFAM" id="SSF52972">
    <property type="entry name" value="ITPase-like"/>
    <property type="match status" value="1"/>
</dbReference>
<dbReference type="InterPro" id="IPR002786">
    <property type="entry name" value="Non_canon_purine_NTPase"/>
</dbReference>
<dbReference type="Proteomes" id="UP000005233">
    <property type="component" value="Chromosome"/>
</dbReference>
<dbReference type="Pfam" id="PF01931">
    <property type="entry name" value="NTPase_I-T"/>
    <property type="match status" value="1"/>
</dbReference>
<keyword evidence="7 10" id="KW-0464">Manganese</keyword>
<dbReference type="GO" id="GO:0009117">
    <property type="term" value="P:nucleotide metabolic process"/>
    <property type="evidence" value="ECO:0007669"/>
    <property type="project" value="UniProtKB-KW"/>
</dbReference>
<dbReference type="HAMAP" id="MF_00648">
    <property type="entry name" value="Non_canon_purine_NTPase_YjjX"/>
    <property type="match status" value="1"/>
</dbReference>
<organism evidence="12 13">
    <name type="scientific">Methanocella conradii (strain DSM 24694 / JCM 17849 / CGMCC 1.5162 / HZ254)</name>
    <dbReference type="NCBI Taxonomy" id="1041930"/>
    <lineage>
        <taxon>Archaea</taxon>
        <taxon>Methanobacteriati</taxon>
        <taxon>Methanobacteriota</taxon>
        <taxon>Stenosarchaea group</taxon>
        <taxon>Methanomicrobia</taxon>
        <taxon>Methanocellales</taxon>
        <taxon>Methanocellaceae</taxon>
        <taxon>Methanocella</taxon>
    </lineage>
</organism>
<dbReference type="HOGENOM" id="CLU_087417_0_1_2"/>
<comment type="cofactor">
    <cofactor evidence="1">
        <name>Mn(2+)</name>
        <dbReference type="ChEBI" id="CHEBI:29035"/>
    </cofactor>
</comment>
<name>H8I6U5_METCZ</name>
<dbReference type="EC" id="3.6.1.73" evidence="10"/>
<accession>H8I6U5</accession>
<dbReference type="eggNOG" id="arCOG01221">
    <property type="taxonomic scope" value="Archaea"/>
</dbReference>
<comment type="catalytic activity">
    <reaction evidence="9 10">
        <text>XTP + H2O = XDP + phosphate + H(+)</text>
        <dbReference type="Rhea" id="RHEA:28406"/>
        <dbReference type="ChEBI" id="CHEBI:15377"/>
        <dbReference type="ChEBI" id="CHEBI:15378"/>
        <dbReference type="ChEBI" id="CHEBI:43474"/>
        <dbReference type="ChEBI" id="CHEBI:59884"/>
        <dbReference type="ChEBI" id="CHEBI:61314"/>
        <dbReference type="EC" id="3.6.1.73"/>
    </reaction>
</comment>
<dbReference type="Gene3D" id="3.90.950.10">
    <property type="match status" value="1"/>
</dbReference>
<evidence type="ECO:0000313" key="13">
    <source>
        <dbReference type="Proteomes" id="UP000005233"/>
    </source>
</evidence>
<evidence type="ECO:0000256" key="5">
    <source>
        <dbReference type="ARBA" id="ARBA00022842"/>
    </source>
</evidence>
<dbReference type="InterPro" id="IPR050299">
    <property type="entry name" value="YjjX_NTPase"/>
</dbReference>
<evidence type="ECO:0000256" key="3">
    <source>
        <dbReference type="ARBA" id="ARBA00022741"/>
    </source>
</evidence>
<keyword evidence="5 10" id="KW-0460">Magnesium</keyword>
<dbReference type="GO" id="GO:0103023">
    <property type="term" value="F:ITPase activity"/>
    <property type="evidence" value="ECO:0007669"/>
    <property type="project" value="UniProtKB-EC"/>
</dbReference>
<keyword evidence="4 10" id="KW-0378">Hydrolase</keyword>
<dbReference type="NCBIfam" id="NF003039">
    <property type="entry name" value="PRK03941.1"/>
    <property type="match status" value="1"/>
</dbReference>
<keyword evidence="3 10" id="KW-0547">Nucleotide-binding</keyword>
<dbReference type="OrthoDB" id="52857at2157"/>
<evidence type="ECO:0000256" key="8">
    <source>
        <dbReference type="ARBA" id="ARBA00048174"/>
    </source>
</evidence>
<comment type="caution">
    <text evidence="10">Lacks conserved residue(s) required for the propagation of feature annotation.</text>
</comment>
<gene>
    <name evidence="12" type="ordered locus">Mtc_0651</name>
</gene>
<dbReference type="EMBL" id="CP003243">
    <property type="protein sequence ID" value="AFC99415.1"/>
    <property type="molecule type" value="Genomic_DNA"/>
</dbReference>
<protein>
    <recommendedName>
        <fullName evidence="10">Probable inosine/xanthosine triphosphatase</fullName>
        <shortName evidence="10">ITPase/XTPase</shortName>
        <ecNumber evidence="10">3.6.1.73</ecNumber>
    </recommendedName>
    <alternativeName>
        <fullName evidence="10">Non-canonical purine NTP phosphatase</fullName>
    </alternativeName>
    <alternativeName>
        <fullName evidence="10">Non-standard purine NTP phosphatase</fullName>
    </alternativeName>
    <alternativeName>
        <fullName evidence="10">Nucleoside-triphosphate phosphatase</fullName>
        <shortName evidence="10">NTPase</shortName>
    </alternativeName>
</protein>
<comment type="subunit">
    <text evidence="10">Homodimer.</text>
</comment>
<dbReference type="GO" id="GO:0000166">
    <property type="term" value="F:nucleotide binding"/>
    <property type="evidence" value="ECO:0007669"/>
    <property type="project" value="UniProtKB-KW"/>
</dbReference>
<evidence type="ECO:0000256" key="6">
    <source>
        <dbReference type="ARBA" id="ARBA00023080"/>
    </source>
</evidence>
<dbReference type="KEGG" id="mez:Mtc_0651"/>
<sequence>MKVAVGSTNPVKVKAVENVFRRVYGEAEVEGVKAMSGVPSQPFGEETIIGAINRAKRAYAPEKFDMGVGIEAGLFRVGEFTLDVQYCAIYDGSWLTLGCGSGFEYPPTVLDEVLAGKEVGDVMSRVAGIENLGEKEGAIGFLSHGMLTRTQLTEQSVLMALIPRLNPILYHKGHRD</sequence>
<dbReference type="GO" id="GO:0046872">
    <property type="term" value="F:metal ion binding"/>
    <property type="evidence" value="ECO:0007669"/>
    <property type="project" value="UniProtKB-KW"/>
</dbReference>
<evidence type="ECO:0000256" key="1">
    <source>
        <dbReference type="ARBA" id="ARBA00001936"/>
    </source>
</evidence>
<dbReference type="PANTHER" id="PTHR34699">
    <property type="match status" value="1"/>
</dbReference>
<comment type="catalytic activity">
    <reaction evidence="8 10">
        <text>ITP + H2O = IDP + phosphate + H(+)</text>
        <dbReference type="Rhea" id="RHEA:28330"/>
        <dbReference type="ChEBI" id="CHEBI:15377"/>
        <dbReference type="ChEBI" id="CHEBI:15378"/>
        <dbReference type="ChEBI" id="CHEBI:43474"/>
        <dbReference type="ChEBI" id="CHEBI:58280"/>
        <dbReference type="ChEBI" id="CHEBI:61402"/>
        <dbReference type="EC" id="3.6.1.73"/>
    </reaction>
</comment>
<comment type="function">
    <text evidence="10">Phosphatase that hydrolyzes non-canonical purine nucleotides such as XTP and ITP to their respective diphosphate derivatives. Probably excludes non-canonical purines from DNA/RNA precursor pool, thus preventing their incorporation into DNA/RNA and avoiding chromosomal lesions.</text>
</comment>
<dbReference type="AlphaFoldDB" id="H8I6U5"/>
<dbReference type="FunFam" id="3.90.950.10:FF:000002">
    <property type="entry name" value="Inosine/xanthosine triphosphatase"/>
    <property type="match status" value="1"/>
</dbReference>
<keyword evidence="6 10" id="KW-0546">Nucleotide metabolism</keyword>
<dbReference type="GeneID" id="11970544"/>
<keyword evidence="2 10" id="KW-0479">Metal-binding</keyword>
<dbReference type="InterPro" id="IPR029001">
    <property type="entry name" value="ITPase-like_fam"/>
</dbReference>
<keyword evidence="13" id="KW-1185">Reference proteome</keyword>
<evidence type="ECO:0000256" key="10">
    <source>
        <dbReference type="HAMAP-Rule" id="MF_00648"/>
    </source>
</evidence>
<feature type="domain" description="Non-canonical purine NTP phosphatase/PRRC1" evidence="11">
    <location>
        <begin position="6"/>
        <end position="165"/>
    </location>
</feature>
<dbReference type="GO" id="GO:0006772">
    <property type="term" value="P:thiamine metabolic process"/>
    <property type="evidence" value="ECO:0007669"/>
    <property type="project" value="TreeGrafter"/>
</dbReference>
<evidence type="ECO:0000256" key="7">
    <source>
        <dbReference type="ARBA" id="ARBA00023211"/>
    </source>
</evidence>
<proteinExistence type="inferred from homology"/>
<reference evidence="12 13" key="1">
    <citation type="journal article" date="2012" name="J. Bacteriol.">
        <title>Complete genome sequence of a thermophilic methanogen, Methanocella conradii HZ254, isolated from Chinese rice field soil.</title>
        <authorList>
            <person name="Lu Z."/>
            <person name="Lu Y."/>
        </authorList>
    </citation>
    <scope>NUCLEOTIDE SEQUENCE [LARGE SCALE GENOMIC DNA]</scope>
    <source>
        <strain evidence="13">DSM 24694 / JCM 17849 / CGMCC 1.5162 / HZ254</strain>
    </source>
</reference>
<evidence type="ECO:0000256" key="9">
    <source>
        <dbReference type="ARBA" id="ARBA00048781"/>
    </source>
</evidence>
<dbReference type="PANTHER" id="PTHR34699:SF2">
    <property type="entry name" value="NON-CANONICAL PURINE NTP PHOSPHATASE_PRRC1 DOMAIN-CONTAINING PROTEIN"/>
    <property type="match status" value="1"/>
</dbReference>
<dbReference type="InterPro" id="IPR026533">
    <property type="entry name" value="NTPase/PRRC1"/>
</dbReference>
<comment type="cofactor">
    <cofactor evidence="10">
        <name>Mg(2+)</name>
        <dbReference type="ChEBI" id="CHEBI:18420"/>
    </cofactor>
    <cofactor evidence="10">
        <name>Mn(2+)</name>
        <dbReference type="ChEBI" id="CHEBI:29035"/>
    </cofactor>
    <text evidence="10">Binds 1 divalent metal cation per subunit; can use either Mg(2+) or Mn(2+).</text>
</comment>
<evidence type="ECO:0000259" key="11">
    <source>
        <dbReference type="Pfam" id="PF01931"/>
    </source>
</evidence>
<evidence type="ECO:0000313" key="12">
    <source>
        <dbReference type="EMBL" id="AFC99415.1"/>
    </source>
</evidence>
<feature type="binding site" evidence="10">
    <location>
        <begin position="7"/>
        <end position="12"/>
    </location>
    <ligand>
        <name>substrate</name>
    </ligand>
</feature>
<evidence type="ECO:0000256" key="2">
    <source>
        <dbReference type="ARBA" id="ARBA00022723"/>
    </source>
</evidence>
<comment type="similarity">
    <text evidence="10">Belongs to the YjjX NTPase family.</text>
</comment>
<dbReference type="STRING" id="1041930.Mtc_0651"/>
<dbReference type="RefSeq" id="WP_014405254.1">
    <property type="nucleotide sequence ID" value="NC_017034.1"/>
</dbReference>
<evidence type="ECO:0000256" key="4">
    <source>
        <dbReference type="ARBA" id="ARBA00022801"/>
    </source>
</evidence>